<gene>
    <name evidence="2" type="ORF">ARMSODRAFT_977015</name>
</gene>
<feature type="transmembrane region" description="Helical" evidence="1">
    <location>
        <begin position="94"/>
        <end position="120"/>
    </location>
</feature>
<organism evidence="2 3">
    <name type="scientific">Armillaria solidipes</name>
    <dbReference type="NCBI Taxonomy" id="1076256"/>
    <lineage>
        <taxon>Eukaryota</taxon>
        <taxon>Fungi</taxon>
        <taxon>Dikarya</taxon>
        <taxon>Basidiomycota</taxon>
        <taxon>Agaricomycotina</taxon>
        <taxon>Agaricomycetes</taxon>
        <taxon>Agaricomycetidae</taxon>
        <taxon>Agaricales</taxon>
        <taxon>Marasmiineae</taxon>
        <taxon>Physalacriaceae</taxon>
        <taxon>Armillaria</taxon>
    </lineage>
</organism>
<evidence type="ECO:0000313" key="2">
    <source>
        <dbReference type="EMBL" id="PBK67349.1"/>
    </source>
</evidence>
<evidence type="ECO:0000256" key="1">
    <source>
        <dbReference type="SAM" id="Phobius"/>
    </source>
</evidence>
<dbReference type="EMBL" id="KZ293437">
    <property type="protein sequence ID" value="PBK67349.1"/>
    <property type="molecule type" value="Genomic_DNA"/>
</dbReference>
<accession>A0A2H3B8Z5</accession>
<dbReference type="AlphaFoldDB" id="A0A2H3B8Z5"/>
<keyword evidence="1" id="KW-0812">Transmembrane</keyword>
<reference evidence="3" key="1">
    <citation type="journal article" date="2017" name="Nat. Ecol. Evol.">
        <title>Genome expansion and lineage-specific genetic innovations in the forest pathogenic fungi Armillaria.</title>
        <authorList>
            <person name="Sipos G."/>
            <person name="Prasanna A.N."/>
            <person name="Walter M.C."/>
            <person name="O'Connor E."/>
            <person name="Balint B."/>
            <person name="Krizsan K."/>
            <person name="Kiss B."/>
            <person name="Hess J."/>
            <person name="Varga T."/>
            <person name="Slot J."/>
            <person name="Riley R."/>
            <person name="Boka B."/>
            <person name="Rigling D."/>
            <person name="Barry K."/>
            <person name="Lee J."/>
            <person name="Mihaltcheva S."/>
            <person name="LaButti K."/>
            <person name="Lipzen A."/>
            <person name="Waldron R."/>
            <person name="Moloney N.M."/>
            <person name="Sperisen C."/>
            <person name="Kredics L."/>
            <person name="Vagvoelgyi C."/>
            <person name="Patrignani A."/>
            <person name="Fitzpatrick D."/>
            <person name="Nagy I."/>
            <person name="Doyle S."/>
            <person name="Anderson J.B."/>
            <person name="Grigoriev I.V."/>
            <person name="Gueldener U."/>
            <person name="Muensterkoetter M."/>
            <person name="Nagy L.G."/>
        </authorList>
    </citation>
    <scope>NUCLEOTIDE SEQUENCE [LARGE SCALE GENOMIC DNA]</scope>
    <source>
        <strain evidence="3">28-4</strain>
    </source>
</reference>
<name>A0A2H3B8Z5_9AGAR</name>
<evidence type="ECO:0000313" key="3">
    <source>
        <dbReference type="Proteomes" id="UP000218334"/>
    </source>
</evidence>
<protein>
    <submittedName>
        <fullName evidence="2">Uncharacterized protein</fullName>
    </submittedName>
</protein>
<keyword evidence="3" id="KW-1185">Reference proteome</keyword>
<proteinExistence type="predicted"/>
<keyword evidence="1" id="KW-0472">Membrane</keyword>
<dbReference type="Proteomes" id="UP000218334">
    <property type="component" value="Unassembled WGS sequence"/>
</dbReference>
<keyword evidence="1" id="KW-1133">Transmembrane helix</keyword>
<sequence length="155" mass="16899">MCSWDIVEGNGEGMSGVAECWLTGSNQKELAYVLPDLVPVYSVDEEGGNEGGDTYDRSCKGDGCSGGDVAGKTLSLSDISVTVEWSVGKHCKRAYIWIVIQITTVWSVGWGFRFFLVVIFSVRGIRSPPVCGLWGRCLWYWIIAVPVEDAGPLVI</sequence>